<dbReference type="GO" id="GO:0006334">
    <property type="term" value="P:nucleosome assembly"/>
    <property type="evidence" value="ECO:0007669"/>
    <property type="project" value="TreeGrafter"/>
</dbReference>
<evidence type="ECO:0000259" key="7">
    <source>
        <dbReference type="PROSITE" id="PS50014"/>
    </source>
</evidence>
<dbReference type="Proteomes" id="UP000728185">
    <property type="component" value="Unassembled WGS sequence"/>
</dbReference>
<dbReference type="PROSITE" id="PS00674">
    <property type="entry name" value="AAA"/>
    <property type="match status" value="1"/>
</dbReference>
<protein>
    <submittedName>
        <fullName evidence="8">ATPase family AAA domain-containing protein 2B</fullName>
    </submittedName>
</protein>
<dbReference type="Gene3D" id="3.40.50.300">
    <property type="entry name" value="P-loop containing nucleotide triphosphate hydrolases"/>
    <property type="match status" value="1"/>
</dbReference>
<dbReference type="SMART" id="SM00297">
    <property type="entry name" value="BROMO"/>
    <property type="match status" value="1"/>
</dbReference>
<comment type="caution">
    <text evidence="8">The sequence shown here is derived from an EMBL/GenBank/DDBJ whole genome shotgun (WGS) entry which is preliminary data.</text>
</comment>
<dbReference type="SUPFAM" id="SSF52540">
    <property type="entry name" value="P-loop containing nucleoside triphosphate hydrolases"/>
    <property type="match status" value="1"/>
</dbReference>
<comment type="similarity">
    <text evidence="1">Belongs to the AAA ATPase family.</text>
</comment>
<keyword evidence="9" id="KW-1185">Reference proteome</keyword>
<dbReference type="GO" id="GO:0003682">
    <property type="term" value="F:chromatin binding"/>
    <property type="evidence" value="ECO:0007669"/>
    <property type="project" value="TreeGrafter"/>
</dbReference>
<accession>A0A8E0RP05</accession>
<evidence type="ECO:0000313" key="8">
    <source>
        <dbReference type="EMBL" id="KAA0188724.1"/>
    </source>
</evidence>
<dbReference type="Gene3D" id="1.20.920.10">
    <property type="entry name" value="Bromodomain-like"/>
    <property type="match status" value="1"/>
</dbReference>
<evidence type="ECO:0000256" key="5">
    <source>
        <dbReference type="PROSITE-ProRule" id="PRU00035"/>
    </source>
</evidence>
<reference evidence="8" key="1">
    <citation type="submission" date="2019-05" db="EMBL/GenBank/DDBJ databases">
        <title>Annotation for the trematode Fasciolopsis buski.</title>
        <authorList>
            <person name="Choi Y.-J."/>
        </authorList>
    </citation>
    <scope>NUCLEOTIDE SEQUENCE</scope>
    <source>
        <strain evidence="8">HT</strain>
        <tissue evidence="8">Whole worm</tissue>
    </source>
</reference>
<dbReference type="Pfam" id="PF00439">
    <property type="entry name" value="Bromodomain"/>
    <property type="match status" value="1"/>
</dbReference>
<dbReference type="Pfam" id="PF00004">
    <property type="entry name" value="AAA"/>
    <property type="match status" value="1"/>
</dbReference>
<evidence type="ECO:0000256" key="1">
    <source>
        <dbReference type="ARBA" id="ARBA00006914"/>
    </source>
</evidence>
<name>A0A8E0RP05_9TREM</name>
<dbReference type="OrthoDB" id="5421at2759"/>
<dbReference type="SUPFAM" id="SSF47370">
    <property type="entry name" value="Bromodomain"/>
    <property type="match status" value="1"/>
</dbReference>
<evidence type="ECO:0000256" key="2">
    <source>
        <dbReference type="ARBA" id="ARBA00022741"/>
    </source>
</evidence>
<dbReference type="EMBL" id="LUCM01008247">
    <property type="protein sequence ID" value="KAA0188724.1"/>
    <property type="molecule type" value="Genomic_DNA"/>
</dbReference>
<keyword evidence="2" id="KW-0547">Nucleotide-binding</keyword>
<dbReference type="GO" id="GO:0016887">
    <property type="term" value="F:ATP hydrolysis activity"/>
    <property type="evidence" value="ECO:0007669"/>
    <property type="project" value="InterPro"/>
</dbReference>
<dbReference type="FunFam" id="3.40.50.300:FF:000061">
    <property type="entry name" value="ATPase family, AAA domain-containing 2"/>
    <property type="match status" value="1"/>
</dbReference>
<feature type="domain" description="Bromo" evidence="7">
    <location>
        <begin position="794"/>
        <end position="864"/>
    </location>
</feature>
<evidence type="ECO:0000256" key="3">
    <source>
        <dbReference type="ARBA" id="ARBA00022840"/>
    </source>
</evidence>
<dbReference type="InterPro" id="IPR045199">
    <property type="entry name" value="ATAD2-like"/>
</dbReference>
<evidence type="ECO:0000313" key="9">
    <source>
        <dbReference type="Proteomes" id="UP000728185"/>
    </source>
</evidence>
<keyword evidence="3" id="KW-0067">ATP-binding</keyword>
<dbReference type="GO" id="GO:0006337">
    <property type="term" value="P:nucleosome disassembly"/>
    <property type="evidence" value="ECO:0007669"/>
    <property type="project" value="TreeGrafter"/>
</dbReference>
<keyword evidence="4 5" id="KW-0103">Bromodomain</keyword>
<feature type="compositionally biased region" description="Polar residues" evidence="6">
    <location>
        <begin position="912"/>
        <end position="934"/>
    </location>
</feature>
<dbReference type="GO" id="GO:0042393">
    <property type="term" value="F:histone binding"/>
    <property type="evidence" value="ECO:0007669"/>
    <property type="project" value="TreeGrafter"/>
</dbReference>
<dbReference type="PANTHER" id="PTHR23069:SF0">
    <property type="entry name" value="TAT-BINDING HOMOLOG 7"/>
    <property type="match status" value="1"/>
</dbReference>
<dbReference type="Gene3D" id="1.10.8.60">
    <property type="match status" value="1"/>
</dbReference>
<feature type="region of interest" description="Disordered" evidence="6">
    <location>
        <begin position="912"/>
        <end position="941"/>
    </location>
</feature>
<dbReference type="InterPro" id="IPR027417">
    <property type="entry name" value="P-loop_NTPase"/>
</dbReference>
<dbReference type="GO" id="GO:0005634">
    <property type="term" value="C:nucleus"/>
    <property type="evidence" value="ECO:0007669"/>
    <property type="project" value="TreeGrafter"/>
</dbReference>
<dbReference type="InterPro" id="IPR036427">
    <property type="entry name" value="Bromodomain-like_sf"/>
</dbReference>
<dbReference type="PRINTS" id="PR00503">
    <property type="entry name" value="BROMODOMAIN"/>
</dbReference>
<dbReference type="GO" id="GO:0045815">
    <property type="term" value="P:transcription initiation-coupled chromatin remodeling"/>
    <property type="evidence" value="ECO:0007669"/>
    <property type="project" value="TreeGrafter"/>
</dbReference>
<evidence type="ECO:0000256" key="6">
    <source>
        <dbReference type="SAM" id="MobiDB-lite"/>
    </source>
</evidence>
<dbReference type="InterPro" id="IPR003960">
    <property type="entry name" value="ATPase_AAA_CS"/>
</dbReference>
<dbReference type="GO" id="GO:0005524">
    <property type="term" value="F:ATP binding"/>
    <property type="evidence" value="ECO:0007669"/>
    <property type="project" value="UniProtKB-KW"/>
</dbReference>
<dbReference type="PANTHER" id="PTHR23069">
    <property type="entry name" value="AAA DOMAIN-CONTAINING"/>
    <property type="match status" value="1"/>
</dbReference>
<proteinExistence type="inferred from homology"/>
<evidence type="ECO:0000256" key="4">
    <source>
        <dbReference type="ARBA" id="ARBA00023117"/>
    </source>
</evidence>
<dbReference type="AlphaFoldDB" id="A0A8E0RP05"/>
<organism evidence="8 9">
    <name type="scientific">Fasciolopsis buskii</name>
    <dbReference type="NCBI Taxonomy" id="27845"/>
    <lineage>
        <taxon>Eukaryota</taxon>
        <taxon>Metazoa</taxon>
        <taxon>Spiralia</taxon>
        <taxon>Lophotrochozoa</taxon>
        <taxon>Platyhelminthes</taxon>
        <taxon>Trematoda</taxon>
        <taxon>Digenea</taxon>
        <taxon>Plagiorchiida</taxon>
        <taxon>Echinostomata</taxon>
        <taxon>Echinostomatoidea</taxon>
        <taxon>Fasciolidae</taxon>
        <taxon>Fasciolopsis</taxon>
    </lineage>
</organism>
<dbReference type="InterPro" id="IPR003959">
    <property type="entry name" value="ATPase_AAA_core"/>
</dbReference>
<sequence length="981" mass="109163">MRKGADCLSKWVGESERQLRLLFDQAFRMRPSIIFFDEIDGLAPVRSSRQDQVHSSIVSTLLSLMDGMDQRAEVVIIGATNRPDFIDPALRRPGRFDREFTFGLPCEVVRQRILEVHTAKWNPRPSVEVNRTDWIRALQVVRPSNDRSDLDVSTLSGLQPSTCALAATKRTMLSPQLSLLLTSTVSRIVELFSIAFNPASFASESRFVMDPVKLDSPASLSSMLFANSKLLLTGDIPDHVVSAVWHRLELVQVFTLTLANLVALPSSMGMCPEAALAQILSAVKRSTLSPVENLGPQIKKKVTTGVVLFIPQIDILLRRLPHLTAVYLVDRLQCLMHDLVAETVYCALPLTDSSVSLNDLSQAVSQPARRLLLVATINKGSTRSPPVRNYIPLSVSSTPPQRIPDTRVTSGNGVLITSSTSTHGSAATRRSKENWSPTRPVDPIFGRFIVVRNTFVFVGLLLILSCSFRREINGSLDNSLWSSRGRFYLIPLKSDRPLNSVPSTRVVRCSIDDSPPSVRVLVRPAALRLFKVNLVTFVNFLGFHSSPPAQQQQQQKGEKLCNGISRTKRTSVGSVRNSLKSDLNPNLTAVALRSEADEQLGDRISTSVDIDLAFGATPRGVGDADDSLSDEVNLSEGSLDANTLSVPVSLHRTAEITQGMQIDQNPAATGMSASRKQSRSARLLSRLFARDGAVEFRVNPPSKSDRAAYFAPALIRWAQTARLMDSNKACSSSTRLDSSRPPSPVPMPECDHDCCANKRSLKLSREELVELERQEAQLFRHLRQVLRRVVAHLARHRRFAVFARPVQLDEAPDYYDVIKHPMDLGTIRDRIDADRYRNVDDFMKDVKLIYCNALEYNPANVPRSRDIRSRASEFWDEACLRLEEELDPPDLNERCKMTVEAQYARATEALTNRTLSQSHRTNSAEQSDSVQSQSCERDRLKVGDSPLSEIPVKLHPMPLGGRYSRRLHVGPPFVPAHVLLC</sequence>
<dbReference type="PROSITE" id="PS50014">
    <property type="entry name" value="BROMODOMAIN_2"/>
    <property type="match status" value="1"/>
</dbReference>
<gene>
    <name evidence="8" type="ORF">FBUS_06710</name>
</gene>
<dbReference type="InterPro" id="IPR001487">
    <property type="entry name" value="Bromodomain"/>
</dbReference>